<dbReference type="GO" id="GO:0015074">
    <property type="term" value="P:DNA integration"/>
    <property type="evidence" value="ECO:0007669"/>
    <property type="project" value="InterPro"/>
</dbReference>
<organism evidence="2 3">
    <name type="scientific">Peronospora matthiolae</name>
    <dbReference type="NCBI Taxonomy" id="2874970"/>
    <lineage>
        <taxon>Eukaryota</taxon>
        <taxon>Sar</taxon>
        <taxon>Stramenopiles</taxon>
        <taxon>Oomycota</taxon>
        <taxon>Peronosporomycetes</taxon>
        <taxon>Peronosporales</taxon>
        <taxon>Peronosporaceae</taxon>
        <taxon>Peronospora</taxon>
    </lineage>
</organism>
<dbReference type="InterPro" id="IPR012337">
    <property type="entry name" value="RNaseH-like_sf"/>
</dbReference>
<dbReference type="EMBL" id="CAKLBY020000225">
    <property type="protein sequence ID" value="CAK7936805.1"/>
    <property type="molecule type" value="Genomic_DNA"/>
</dbReference>
<dbReference type="AlphaFoldDB" id="A0AAV1UQJ0"/>
<comment type="caution">
    <text evidence="2">The sequence shown here is derived from an EMBL/GenBank/DDBJ whole genome shotgun (WGS) entry which is preliminary data.</text>
</comment>
<sequence>MECVSCLEGKQTRNAQSQQDSGEHSPIDRIGGVICSDLKDPMTPRDRLGNRYLVNFVDHKNNYCRVFLARTKDAAARQFEAFLVHFEKLFGFKVHVLRTDGGREYANVDLFCERTGVARQVSEARNQAPNGKAERMHRTVLNLARSMMFACALPLMFWGDAVLYAVHILNRSPTRANAKRASPLEVLTGKTPDLRGIVVFGSQCSVYRDPRKNSLLQRSGRAIIVGVSEETKG</sequence>
<proteinExistence type="predicted"/>
<evidence type="ECO:0000313" key="2">
    <source>
        <dbReference type="EMBL" id="CAK7936805.1"/>
    </source>
</evidence>
<dbReference type="SUPFAM" id="SSF53098">
    <property type="entry name" value="Ribonuclease H-like"/>
    <property type="match status" value="1"/>
</dbReference>
<dbReference type="PANTHER" id="PTHR42648">
    <property type="entry name" value="TRANSPOSASE, PUTATIVE-RELATED"/>
    <property type="match status" value="1"/>
</dbReference>
<dbReference type="InterPro" id="IPR001584">
    <property type="entry name" value="Integrase_cat-core"/>
</dbReference>
<feature type="domain" description="Integrase catalytic" evidence="1">
    <location>
        <begin position="22"/>
        <end position="191"/>
    </location>
</feature>
<protein>
    <recommendedName>
        <fullName evidence="1">Integrase catalytic domain-containing protein</fullName>
    </recommendedName>
</protein>
<dbReference type="Proteomes" id="UP001162060">
    <property type="component" value="Unassembled WGS sequence"/>
</dbReference>
<evidence type="ECO:0000313" key="3">
    <source>
        <dbReference type="Proteomes" id="UP001162060"/>
    </source>
</evidence>
<dbReference type="PANTHER" id="PTHR42648:SF28">
    <property type="entry name" value="TRANSPOSON-ENCODED PROTEIN WITH RIBONUCLEASE H-LIKE AND RETROVIRUS ZINC FINGER-LIKE DOMAINS"/>
    <property type="match status" value="1"/>
</dbReference>
<reference evidence="2" key="1">
    <citation type="submission" date="2024-01" db="EMBL/GenBank/DDBJ databases">
        <authorList>
            <person name="Webb A."/>
        </authorList>
    </citation>
    <scope>NUCLEOTIDE SEQUENCE</scope>
    <source>
        <strain evidence="2">Pm1</strain>
    </source>
</reference>
<evidence type="ECO:0000259" key="1">
    <source>
        <dbReference type="PROSITE" id="PS50994"/>
    </source>
</evidence>
<name>A0AAV1UQJ0_9STRA</name>
<dbReference type="Gene3D" id="3.30.420.10">
    <property type="entry name" value="Ribonuclease H-like superfamily/Ribonuclease H"/>
    <property type="match status" value="1"/>
</dbReference>
<dbReference type="PROSITE" id="PS50994">
    <property type="entry name" value="INTEGRASE"/>
    <property type="match status" value="1"/>
</dbReference>
<dbReference type="InterPro" id="IPR036397">
    <property type="entry name" value="RNaseH_sf"/>
</dbReference>
<dbReference type="InterPro" id="IPR039537">
    <property type="entry name" value="Retrotran_Ty1/copia-like"/>
</dbReference>
<dbReference type="GO" id="GO:0003676">
    <property type="term" value="F:nucleic acid binding"/>
    <property type="evidence" value="ECO:0007669"/>
    <property type="project" value="InterPro"/>
</dbReference>
<gene>
    <name evidence="2" type="ORF">PM001_LOCUS21955</name>
</gene>
<accession>A0AAV1UQJ0</accession>